<proteinExistence type="predicted"/>
<name>A0AAN9FC45_CROPI</name>
<dbReference type="AlphaFoldDB" id="A0AAN9FC45"/>
<keyword evidence="3" id="KW-1185">Reference proteome</keyword>
<accession>A0AAN9FC45</accession>
<gene>
    <name evidence="2" type="ORF">RIF29_14901</name>
</gene>
<evidence type="ECO:0000313" key="3">
    <source>
        <dbReference type="Proteomes" id="UP001372338"/>
    </source>
</evidence>
<comment type="caution">
    <text evidence="2">The sequence shown here is derived from an EMBL/GenBank/DDBJ whole genome shotgun (WGS) entry which is preliminary data.</text>
</comment>
<feature type="compositionally biased region" description="Pro residues" evidence="1">
    <location>
        <begin position="14"/>
        <end position="25"/>
    </location>
</feature>
<dbReference type="Proteomes" id="UP001372338">
    <property type="component" value="Unassembled WGS sequence"/>
</dbReference>
<organism evidence="2 3">
    <name type="scientific">Crotalaria pallida</name>
    <name type="common">Smooth rattlebox</name>
    <name type="synonym">Crotalaria striata</name>
    <dbReference type="NCBI Taxonomy" id="3830"/>
    <lineage>
        <taxon>Eukaryota</taxon>
        <taxon>Viridiplantae</taxon>
        <taxon>Streptophyta</taxon>
        <taxon>Embryophyta</taxon>
        <taxon>Tracheophyta</taxon>
        <taxon>Spermatophyta</taxon>
        <taxon>Magnoliopsida</taxon>
        <taxon>eudicotyledons</taxon>
        <taxon>Gunneridae</taxon>
        <taxon>Pentapetalae</taxon>
        <taxon>rosids</taxon>
        <taxon>fabids</taxon>
        <taxon>Fabales</taxon>
        <taxon>Fabaceae</taxon>
        <taxon>Papilionoideae</taxon>
        <taxon>50 kb inversion clade</taxon>
        <taxon>genistoids sensu lato</taxon>
        <taxon>core genistoids</taxon>
        <taxon>Crotalarieae</taxon>
        <taxon>Crotalaria</taxon>
    </lineage>
</organism>
<sequence>MENARKVAHAIPMTPKPNPSPSIIPIPPPTRIARALYSTSRALSVLASHLPSQFPTKQNAAIVPLISQPLHSPLPNSQRG</sequence>
<protein>
    <submittedName>
        <fullName evidence="2">Uncharacterized protein</fullName>
    </submittedName>
</protein>
<evidence type="ECO:0000256" key="1">
    <source>
        <dbReference type="SAM" id="MobiDB-lite"/>
    </source>
</evidence>
<feature type="region of interest" description="Disordered" evidence="1">
    <location>
        <begin position="1"/>
        <end position="25"/>
    </location>
</feature>
<dbReference type="EMBL" id="JAYWIO010000003">
    <property type="protein sequence ID" value="KAK7273837.1"/>
    <property type="molecule type" value="Genomic_DNA"/>
</dbReference>
<evidence type="ECO:0000313" key="2">
    <source>
        <dbReference type="EMBL" id="KAK7273837.1"/>
    </source>
</evidence>
<reference evidence="2 3" key="1">
    <citation type="submission" date="2024-01" db="EMBL/GenBank/DDBJ databases">
        <title>The genomes of 5 underutilized Papilionoideae crops provide insights into root nodulation and disease resistanc.</title>
        <authorList>
            <person name="Yuan L."/>
        </authorList>
    </citation>
    <scope>NUCLEOTIDE SEQUENCE [LARGE SCALE GENOMIC DNA]</scope>
    <source>
        <strain evidence="2">ZHUSHIDOU_FW_LH</strain>
        <tissue evidence="2">Leaf</tissue>
    </source>
</reference>